<protein>
    <submittedName>
        <fullName evidence="1">Uncharacterized protein</fullName>
    </submittedName>
</protein>
<sequence length="62" mass="7416">MYVMPFYYMGLGRLVTGEFCGFWWSICKYWSSGSIAVTLEYCSEFWLFIYKLFTGSLTANYW</sequence>
<reference evidence="1 2" key="1">
    <citation type="submission" date="2019-07" db="EMBL/GenBank/DDBJ databases">
        <title>WGS assembly of Gossypium tomentosum.</title>
        <authorList>
            <person name="Chen Z.J."/>
            <person name="Sreedasyam A."/>
            <person name="Ando A."/>
            <person name="Song Q."/>
            <person name="De L."/>
            <person name="Hulse-Kemp A."/>
            <person name="Ding M."/>
            <person name="Ye W."/>
            <person name="Kirkbride R."/>
            <person name="Jenkins J."/>
            <person name="Plott C."/>
            <person name="Lovell J."/>
            <person name="Lin Y.-M."/>
            <person name="Vaughn R."/>
            <person name="Liu B."/>
            <person name="Li W."/>
            <person name="Simpson S."/>
            <person name="Scheffler B."/>
            <person name="Saski C."/>
            <person name="Grover C."/>
            <person name="Hu G."/>
            <person name="Conover J."/>
            <person name="Carlson J."/>
            <person name="Shu S."/>
            <person name="Boston L."/>
            <person name="Williams M."/>
            <person name="Peterson D."/>
            <person name="Mcgee K."/>
            <person name="Jones D."/>
            <person name="Wendel J."/>
            <person name="Stelly D."/>
            <person name="Grimwood J."/>
            <person name="Schmutz J."/>
        </authorList>
    </citation>
    <scope>NUCLEOTIDE SEQUENCE [LARGE SCALE GENOMIC DNA]</scope>
    <source>
        <strain evidence="1">7179.01</strain>
    </source>
</reference>
<keyword evidence="2" id="KW-1185">Reference proteome</keyword>
<proteinExistence type="predicted"/>
<dbReference type="Proteomes" id="UP000322667">
    <property type="component" value="Chromosome D11"/>
</dbReference>
<dbReference type="EMBL" id="CM017633">
    <property type="protein sequence ID" value="TYH46683.1"/>
    <property type="molecule type" value="Genomic_DNA"/>
</dbReference>
<evidence type="ECO:0000313" key="2">
    <source>
        <dbReference type="Proteomes" id="UP000322667"/>
    </source>
</evidence>
<organism evidence="1 2">
    <name type="scientific">Gossypium tomentosum</name>
    <name type="common">Hawaiian cotton</name>
    <name type="synonym">Gossypium sandvicense</name>
    <dbReference type="NCBI Taxonomy" id="34277"/>
    <lineage>
        <taxon>Eukaryota</taxon>
        <taxon>Viridiplantae</taxon>
        <taxon>Streptophyta</taxon>
        <taxon>Embryophyta</taxon>
        <taxon>Tracheophyta</taxon>
        <taxon>Spermatophyta</taxon>
        <taxon>Magnoliopsida</taxon>
        <taxon>eudicotyledons</taxon>
        <taxon>Gunneridae</taxon>
        <taxon>Pentapetalae</taxon>
        <taxon>rosids</taxon>
        <taxon>malvids</taxon>
        <taxon>Malvales</taxon>
        <taxon>Malvaceae</taxon>
        <taxon>Malvoideae</taxon>
        <taxon>Gossypium</taxon>
    </lineage>
</organism>
<evidence type="ECO:0000313" key="1">
    <source>
        <dbReference type="EMBL" id="TYH46683.1"/>
    </source>
</evidence>
<gene>
    <name evidence="1" type="ORF">ES332_D11G355400v1</name>
</gene>
<accession>A0A5D2IXR5</accession>
<name>A0A5D2IXR5_GOSTO</name>
<dbReference type="AlphaFoldDB" id="A0A5D2IXR5"/>